<dbReference type="PANTHER" id="PTHR34283:SF1">
    <property type="entry name" value="PROTEIN RESPONSE TO LOW SULFUR 1"/>
    <property type="match status" value="1"/>
</dbReference>
<proteinExistence type="predicted"/>
<organism evidence="2 3">
    <name type="scientific">Perilla frutescens var. hirtella</name>
    <name type="common">Perilla citriodora</name>
    <name type="synonym">Perilla setoyensis</name>
    <dbReference type="NCBI Taxonomy" id="608512"/>
    <lineage>
        <taxon>Eukaryota</taxon>
        <taxon>Viridiplantae</taxon>
        <taxon>Streptophyta</taxon>
        <taxon>Embryophyta</taxon>
        <taxon>Tracheophyta</taxon>
        <taxon>Spermatophyta</taxon>
        <taxon>Magnoliopsida</taxon>
        <taxon>eudicotyledons</taxon>
        <taxon>Gunneridae</taxon>
        <taxon>Pentapetalae</taxon>
        <taxon>asterids</taxon>
        <taxon>lamiids</taxon>
        <taxon>Lamiales</taxon>
        <taxon>Lamiaceae</taxon>
        <taxon>Nepetoideae</taxon>
        <taxon>Elsholtzieae</taxon>
        <taxon>Perilla</taxon>
    </lineage>
</organism>
<name>A0AAD4JE09_PERFH</name>
<sequence>MAATLSSIKAQEHSGREEALQRRNEELEREVKKSLEREERMKEELMRAWGRLRVAEEAEERLCCQLGELEAEALNQAREYRARIMELMDHLSHAHSLLPEPSFS</sequence>
<evidence type="ECO:0000313" key="2">
    <source>
        <dbReference type="EMBL" id="KAH6832094.1"/>
    </source>
</evidence>
<dbReference type="InterPro" id="IPR039282">
    <property type="entry name" value="LSU"/>
</dbReference>
<dbReference type="AlphaFoldDB" id="A0AAD4JE09"/>
<evidence type="ECO:0000256" key="1">
    <source>
        <dbReference type="SAM" id="MobiDB-lite"/>
    </source>
</evidence>
<gene>
    <name evidence="2" type="ORF">C2S53_007931</name>
</gene>
<accession>A0AAD4JE09</accession>
<comment type="caution">
    <text evidence="2">The sequence shown here is derived from an EMBL/GenBank/DDBJ whole genome shotgun (WGS) entry which is preliminary data.</text>
</comment>
<dbReference type="Proteomes" id="UP001190926">
    <property type="component" value="Unassembled WGS sequence"/>
</dbReference>
<evidence type="ECO:0000313" key="3">
    <source>
        <dbReference type="Proteomes" id="UP001190926"/>
    </source>
</evidence>
<dbReference type="PANTHER" id="PTHR34283">
    <property type="entry name" value="PROTEIN RESPONSE TO LOW SULFUR 1"/>
    <property type="match status" value="1"/>
</dbReference>
<feature type="compositionally biased region" description="Basic and acidic residues" evidence="1">
    <location>
        <begin position="10"/>
        <end position="31"/>
    </location>
</feature>
<dbReference type="Pfam" id="PF24980">
    <property type="entry name" value="LSU"/>
    <property type="match status" value="1"/>
</dbReference>
<dbReference type="GO" id="GO:0098869">
    <property type="term" value="P:cellular oxidant detoxification"/>
    <property type="evidence" value="ECO:0007669"/>
    <property type="project" value="InterPro"/>
</dbReference>
<protein>
    <submittedName>
        <fullName evidence="2">Response to low sulfur 2</fullName>
    </submittedName>
</protein>
<reference evidence="2 3" key="1">
    <citation type="journal article" date="2021" name="Nat. Commun.">
        <title>Incipient diploidization of the medicinal plant Perilla within 10,000 years.</title>
        <authorList>
            <person name="Zhang Y."/>
            <person name="Shen Q."/>
            <person name="Leng L."/>
            <person name="Zhang D."/>
            <person name="Chen S."/>
            <person name="Shi Y."/>
            <person name="Ning Z."/>
            <person name="Chen S."/>
        </authorList>
    </citation>
    <scope>NUCLEOTIDE SEQUENCE [LARGE SCALE GENOMIC DNA]</scope>
    <source>
        <strain evidence="3">cv. PC099</strain>
    </source>
</reference>
<keyword evidence="3" id="KW-1185">Reference proteome</keyword>
<feature type="region of interest" description="Disordered" evidence="1">
    <location>
        <begin position="1"/>
        <end position="31"/>
    </location>
</feature>
<dbReference type="EMBL" id="SDAM02000076">
    <property type="protein sequence ID" value="KAH6832094.1"/>
    <property type="molecule type" value="Genomic_DNA"/>
</dbReference>